<accession>A0AAE1JFG4</accession>
<gene>
    <name evidence="1" type="ORF">QN277_024292</name>
</gene>
<dbReference type="Proteomes" id="UP001293593">
    <property type="component" value="Unassembled WGS sequence"/>
</dbReference>
<comment type="caution">
    <text evidence="1">The sequence shown here is derived from an EMBL/GenBank/DDBJ whole genome shotgun (WGS) entry which is preliminary data.</text>
</comment>
<dbReference type="InterPro" id="IPR036561">
    <property type="entry name" value="MAM33_sf"/>
</dbReference>
<dbReference type="PANTHER" id="PTHR10826:SF1">
    <property type="entry name" value="COMPLEMENT COMPONENT 1 Q SUBCOMPONENT-BINDING PROTEIN, MITOCHONDRIAL"/>
    <property type="match status" value="1"/>
</dbReference>
<proteinExistence type="predicted"/>
<dbReference type="SUPFAM" id="SSF54529">
    <property type="entry name" value="Mitochondrial glycoprotein MAM33-like"/>
    <property type="match status" value="1"/>
</dbReference>
<protein>
    <recommendedName>
        <fullName evidence="3">Mitochondrial glycoprotein</fullName>
    </recommendedName>
</protein>
<keyword evidence="2" id="KW-1185">Reference proteome</keyword>
<dbReference type="GO" id="GO:0005759">
    <property type="term" value="C:mitochondrial matrix"/>
    <property type="evidence" value="ECO:0007669"/>
    <property type="project" value="InterPro"/>
</dbReference>
<dbReference type="EMBL" id="JAWXYG010000007">
    <property type="protein sequence ID" value="KAK4267523.1"/>
    <property type="molecule type" value="Genomic_DNA"/>
</dbReference>
<evidence type="ECO:0000313" key="1">
    <source>
        <dbReference type="EMBL" id="KAK4267523.1"/>
    </source>
</evidence>
<dbReference type="AlphaFoldDB" id="A0AAE1JFG4"/>
<evidence type="ECO:0008006" key="3">
    <source>
        <dbReference type="Google" id="ProtNLM"/>
    </source>
</evidence>
<dbReference type="Pfam" id="PF02330">
    <property type="entry name" value="MAM33"/>
    <property type="match status" value="1"/>
</dbReference>
<evidence type="ECO:0000313" key="2">
    <source>
        <dbReference type="Proteomes" id="UP001293593"/>
    </source>
</evidence>
<dbReference type="FunFam" id="3.10.280.10:FF:000006">
    <property type="entry name" value="Mitochondrial glycoprotein, expressed"/>
    <property type="match status" value="1"/>
</dbReference>
<dbReference type="Gene3D" id="3.10.280.10">
    <property type="entry name" value="Mitochondrial glycoprotein"/>
    <property type="match status" value="1"/>
</dbReference>
<name>A0AAE1JFG4_9FABA</name>
<dbReference type="PANTHER" id="PTHR10826">
    <property type="entry name" value="COMPLEMENT COMPONENT 1"/>
    <property type="match status" value="1"/>
</dbReference>
<dbReference type="InterPro" id="IPR003428">
    <property type="entry name" value="MAM33"/>
</dbReference>
<sequence length="207" mass="23429">MAPKVKELRKGFEAVQDLELLKVLKSEIEFELNSNPFKIQADKILGSLGDFSLDWDSPNSKDVVLRKKCNSGEEVAVSAILGPTPTHERGGAFPRDVLINVFVQKPALSSMLQFNCRAFEESINEPEFDIKSAYYLPSSTCLGSSIYRGPKFGELDPELQDSIKNYLIDKGIGENLIMFLLHYLHKREHEQYINWLKKGNTFVAKSE</sequence>
<reference evidence="1" key="1">
    <citation type="submission" date="2023-10" db="EMBL/GenBank/DDBJ databases">
        <title>Chromosome-level genome of the transformable northern wattle, Acacia crassicarpa.</title>
        <authorList>
            <person name="Massaro I."/>
            <person name="Sinha N.R."/>
            <person name="Poethig S."/>
            <person name="Leichty A.R."/>
        </authorList>
    </citation>
    <scope>NUCLEOTIDE SEQUENCE</scope>
    <source>
        <strain evidence="1">Acra3RX</strain>
        <tissue evidence="1">Leaf</tissue>
    </source>
</reference>
<organism evidence="1 2">
    <name type="scientific">Acacia crassicarpa</name>
    <name type="common">northern wattle</name>
    <dbReference type="NCBI Taxonomy" id="499986"/>
    <lineage>
        <taxon>Eukaryota</taxon>
        <taxon>Viridiplantae</taxon>
        <taxon>Streptophyta</taxon>
        <taxon>Embryophyta</taxon>
        <taxon>Tracheophyta</taxon>
        <taxon>Spermatophyta</taxon>
        <taxon>Magnoliopsida</taxon>
        <taxon>eudicotyledons</taxon>
        <taxon>Gunneridae</taxon>
        <taxon>Pentapetalae</taxon>
        <taxon>rosids</taxon>
        <taxon>fabids</taxon>
        <taxon>Fabales</taxon>
        <taxon>Fabaceae</taxon>
        <taxon>Caesalpinioideae</taxon>
        <taxon>mimosoid clade</taxon>
        <taxon>Acacieae</taxon>
        <taxon>Acacia</taxon>
    </lineage>
</organism>